<proteinExistence type="predicted"/>
<organism evidence="2 3">
    <name type="scientific">Dryococelus australis</name>
    <dbReference type="NCBI Taxonomy" id="614101"/>
    <lineage>
        <taxon>Eukaryota</taxon>
        <taxon>Metazoa</taxon>
        <taxon>Ecdysozoa</taxon>
        <taxon>Arthropoda</taxon>
        <taxon>Hexapoda</taxon>
        <taxon>Insecta</taxon>
        <taxon>Pterygota</taxon>
        <taxon>Neoptera</taxon>
        <taxon>Polyneoptera</taxon>
        <taxon>Phasmatodea</taxon>
        <taxon>Verophasmatodea</taxon>
        <taxon>Anareolatae</taxon>
        <taxon>Phasmatidae</taxon>
        <taxon>Eurycanthinae</taxon>
        <taxon>Dryococelus</taxon>
    </lineage>
</organism>
<evidence type="ECO:0000256" key="1">
    <source>
        <dbReference type="SAM" id="MobiDB-lite"/>
    </source>
</evidence>
<evidence type="ECO:0000313" key="3">
    <source>
        <dbReference type="Proteomes" id="UP001159363"/>
    </source>
</evidence>
<evidence type="ECO:0000313" key="2">
    <source>
        <dbReference type="EMBL" id="KAJ8882088.1"/>
    </source>
</evidence>
<keyword evidence="3" id="KW-1185">Reference proteome</keyword>
<sequence length="155" mass="17629">MYDMLDTEIFICEVEKRPPAYNSALKEYSNIEVKAACWAVIIRKCSLLGGNKKYHKNGFGHFAIGAYQFLLPSVKGSAQTSPNIRLAMEGDVDRGEDLRETPDQPGDSHAQECQHGTSPTSLREMDVSPPMRQCRDLRRQHCQETRQREPFRIVS</sequence>
<protein>
    <submittedName>
        <fullName evidence="2">Uncharacterized protein</fullName>
    </submittedName>
</protein>
<dbReference type="EMBL" id="JARBHB010000006">
    <property type="protein sequence ID" value="KAJ8882088.1"/>
    <property type="molecule type" value="Genomic_DNA"/>
</dbReference>
<accession>A0ABQ9HCQ4</accession>
<dbReference type="Proteomes" id="UP001159363">
    <property type="component" value="Chromosome 5"/>
</dbReference>
<comment type="caution">
    <text evidence="2">The sequence shown here is derived from an EMBL/GenBank/DDBJ whole genome shotgun (WGS) entry which is preliminary data.</text>
</comment>
<feature type="compositionally biased region" description="Basic and acidic residues" evidence="1">
    <location>
        <begin position="91"/>
        <end position="102"/>
    </location>
</feature>
<feature type="compositionally biased region" description="Basic and acidic residues" evidence="1">
    <location>
        <begin position="133"/>
        <end position="155"/>
    </location>
</feature>
<name>A0ABQ9HCQ4_9NEOP</name>
<feature type="region of interest" description="Disordered" evidence="1">
    <location>
        <begin position="87"/>
        <end position="155"/>
    </location>
</feature>
<gene>
    <name evidence="2" type="ORF">PR048_018576</name>
</gene>
<reference evidence="2 3" key="1">
    <citation type="submission" date="2023-02" db="EMBL/GenBank/DDBJ databases">
        <title>LHISI_Scaffold_Assembly.</title>
        <authorList>
            <person name="Stuart O.P."/>
            <person name="Cleave R."/>
            <person name="Magrath M.J.L."/>
            <person name="Mikheyev A.S."/>
        </authorList>
    </citation>
    <scope>NUCLEOTIDE SEQUENCE [LARGE SCALE GENOMIC DNA]</scope>
    <source>
        <strain evidence="2">Daus_M_001</strain>
        <tissue evidence="2">Leg muscle</tissue>
    </source>
</reference>